<dbReference type="OrthoDB" id="10629590at2759"/>
<dbReference type="Proteomes" id="UP000626092">
    <property type="component" value="Unassembled WGS sequence"/>
</dbReference>
<dbReference type="InterPro" id="IPR019775">
    <property type="entry name" value="WD40_repeat_CS"/>
</dbReference>
<comment type="pathway">
    <text evidence="10">Phospholipid metabolism.</text>
</comment>
<evidence type="ECO:0000313" key="13">
    <source>
        <dbReference type="Proteomes" id="UP000626092"/>
    </source>
</evidence>
<dbReference type="Gene3D" id="3.40.50.620">
    <property type="entry name" value="HUPs"/>
    <property type="match status" value="1"/>
</dbReference>
<organism evidence="12 13">
    <name type="scientific">Rhododendron simsii</name>
    <name type="common">Sims's rhododendron</name>
    <dbReference type="NCBI Taxonomy" id="118357"/>
    <lineage>
        <taxon>Eukaryota</taxon>
        <taxon>Viridiplantae</taxon>
        <taxon>Streptophyta</taxon>
        <taxon>Embryophyta</taxon>
        <taxon>Tracheophyta</taxon>
        <taxon>Spermatophyta</taxon>
        <taxon>Magnoliopsida</taxon>
        <taxon>eudicotyledons</taxon>
        <taxon>Gunneridae</taxon>
        <taxon>Pentapetalae</taxon>
        <taxon>asterids</taxon>
        <taxon>Ericales</taxon>
        <taxon>Ericaceae</taxon>
        <taxon>Ericoideae</taxon>
        <taxon>Rhodoreae</taxon>
        <taxon>Rhododendron</taxon>
    </lineage>
</organism>
<gene>
    <name evidence="12" type="ORF">RHSIM_Rhsim04G0119500</name>
</gene>
<dbReference type="InterPro" id="IPR001680">
    <property type="entry name" value="WD40_rpt"/>
</dbReference>
<name>A0A834H1D1_RHOSS</name>
<dbReference type="InterPro" id="IPR044608">
    <property type="entry name" value="Ect1/PCYT2"/>
</dbReference>
<evidence type="ECO:0000256" key="2">
    <source>
        <dbReference type="ARBA" id="ARBA00022516"/>
    </source>
</evidence>
<evidence type="ECO:0000256" key="9">
    <source>
        <dbReference type="ARBA" id="ARBA00023264"/>
    </source>
</evidence>
<keyword evidence="6" id="KW-0677">Repeat</keyword>
<evidence type="ECO:0000256" key="1">
    <source>
        <dbReference type="ARBA" id="ARBA00010101"/>
    </source>
</evidence>
<evidence type="ECO:0000256" key="3">
    <source>
        <dbReference type="ARBA" id="ARBA00022574"/>
    </source>
</evidence>
<keyword evidence="7" id="KW-0443">Lipid metabolism</keyword>
<keyword evidence="5" id="KW-0548">Nucleotidyltransferase</keyword>
<dbReference type="GO" id="GO:0006646">
    <property type="term" value="P:phosphatidylethanolamine biosynthetic process"/>
    <property type="evidence" value="ECO:0007669"/>
    <property type="project" value="InterPro"/>
</dbReference>
<evidence type="ECO:0000256" key="6">
    <source>
        <dbReference type="ARBA" id="ARBA00022737"/>
    </source>
</evidence>
<reference evidence="12" key="1">
    <citation type="submission" date="2019-11" db="EMBL/GenBank/DDBJ databases">
        <authorList>
            <person name="Liu Y."/>
            <person name="Hou J."/>
            <person name="Li T.-Q."/>
            <person name="Guan C.-H."/>
            <person name="Wu X."/>
            <person name="Wu H.-Z."/>
            <person name="Ling F."/>
            <person name="Zhang R."/>
            <person name="Shi X.-G."/>
            <person name="Ren J.-P."/>
            <person name="Chen E.-F."/>
            <person name="Sun J.-M."/>
        </authorList>
    </citation>
    <scope>NUCLEOTIDE SEQUENCE</scope>
    <source>
        <strain evidence="12">Adult_tree_wgs_1</strain>
        <tissue evidence="12">Leaves</tissue>
    </source>
</reference>
<dbReference type="AlphaFoldDB" id="A0A834H1D1"/>
<keyword evidence="3 11" id="KW-0853">WD repeat</keyword>
<feature type="repeat" description="WD" evidence="11">
    <location>
        <begin position="90"/>
        <end position="131"/>
    </location>
</feature>
<comment type="caution">
    <text evidence="12">The sequence shown here is derived from an EMBL/GenBank/DDBJ whole genome shotgun (WGS) entry which is preliminary data.</text>
</comment>
<evidence type="ECO:0000313" key="12">
    <source>
        <dbReference type="EMBL" id="KAF7145657.1"/>
    </source>
</evidence>
<sequence length="403" mass="44730">MWTSDGGLVSNSGSLSKATVDDKIRSTSLQVAQKIESEVEFQNGFLNQALPSAKKAHVRSLLVMTNKLNAETLSRTRSGIFIARSKFHALSGHENTVCSVFTRPTGPQVITGTHDTTIKFWDLNNGNSYAPTKICASNGSTSYRVIMNVYGFGIGRVVIFQAHKDTPLSEFFNARLLSLCVMVATVRCEEIASDELRRLSSDEYLVLEISSVKILDTYLFEYDMEAFYFDELLRKAKRQQLESKELQDDYGQCSEVVDEVIPDAPYAITEEFMKKLFDEYNIDYIIHGDDPCLLHDGTDAYALVIRLADISRSSAPKVFQALTLLGPGLAARVVYIDGAFDLFHAGHVEVGFVMLNFMSEFYKGSDADPAPVPMSCRVDTSSSPKRGDLCIIAHRSSGMKPVK</sequence>
<evidence type="ECO:0008006" key="14">
    <source>
        <dbReference type="Google" id="ProtNLM"/>
    </source>
</evidence>
<keyword evidence="8" id="KW-0594">Phospholipid biosynthesis</keyword>
<dbReference type="InterPro" id="IPR014729">
    <property type="entry name" value="Rossmann-like_a/b/a_fold"/>
</dbReference>
<keyword evidence="4" id="KW-0808">Transferase</keyword>
<dbReference type="Gene3D" id="2.130.10.10">
    <property type="entry name" value="YVTN repeat-like/Quinoprotein amine dehydrogenase"/>
    <property type="match status" value="1"/>
</dbReference>
<evidence type="ECO:0000256" key="8">
    <source>
        <dbReference type="ARBA" id="ARBA00023209"/>
    </source>
</evidence>
<dbReference type="Pfam" id="PF00400">
    <property type="entry name" value="WD40"/>
    <property type="match status" value="1"/>
</dbReference>
<dbReference type="InterPro" id="IPR036322">
    <property type="entry name" value="WD40_repeat_dom_sf"/>
</dbReference>
<evidence type="ECO:0000256" key="4">
    <source>
        <dbReference type="ARBA" id="ARBA00022679"/>
    </source>
</evidence>
<dbReference type="InterPro" id="IPR015943">
    <property type="entry name" value="WD40/YVTN_repeat-like_dom_sf"/>
</dbReference>
<dbReference type="GO" id="GO:0005737">
    <property type="term" value="C:cytoplasm"/>
    <property type="evidence" value="ECO:0007669"/>
    <property type="project" value="TreeGrafter"/>
</dbReference>
<dbReference type="PROSITE" id="PS00678">
    <property type="entry name" value="WD_REPEATS_1"/>
    <property type="match status" value="1"/>
</dbReference>
<dbReference type="SUPFAM" id="SSF50978">
    <property type="entry name" value="WD40 repeat-like"/>
    <property type="match status" value="1"/>
</dbReference>
<evidence type="ECO:0000256" key="5">
    <source>
        <dbReference type="ARBA" id="ARBA00022695"/>
    </source>
</evidence>
<evidence type="ECO:0000256" key="7">
    <source>
        <dbReference type="ARBA" id="ARBA00023098"/>
    </source>
</evidence>
<accession>A0A834H1D1</accession>
<protein>
    <recommendedName>
        <fullName evidence="14">Ethanolamine-phosphate cytidylyltransferase</fullName>
    </recommendedName>
</protein>
<dbReference type="PANTHER" id="PTHR45780:SF2">
    <property type="entry name" value="ETHANOLAMINE-PHOSPHATE CYTIDYLYLTRANSFERASE"/>
    <property type="match status" value="1"/>
</dbReference>
<proteinExistence type="inferred from homology"/>
<evidence type="ECO:0000256" key="10">
    <source>
        <dbReference type="ARBA" id="ARBA00025707"/>
    </source>
</evidence>
<dbReference type="PANTHER" id="PTHR45780">
    <property type="entry name" value="ETHANOLAMINE-PHOSPHATE CYTIDYLYLTRANSFERASE"/>
    <property type="match status" value="1"/>
</dbReference>
<dbReference type="PROSITE" id="PS50082">
    <property type="entry name" value="WD_REPEATS_2"/>
    <property type="match status" value="1"/>
</dbReference>
<dbReference type="GO" id="GO:0004306">
    <property type="term" value="F:ethanolamine-phosphate cytidylyltransferase activity"/>
    <property type="evidence" value="ECO:0007669"/>
    <property type="project" value="InterPro"/>
</dbReference>
<keyword evidence="13" id="KW-1185">Reference proteome</keyword>
<dbReference type="PROSITE" id="PS50294">
    <property type="entry name" value="WD_REPEATS_REGION"/>
    <property type="match status" value="1"/>
</dbReference>
<dbReference type="SMART" id="SM00320">
    <property type="entry name" value="WD40"/>
    <property type="match status" value="1"/>
</dbReference>
<comment type="similarity">
    <text evidence="1">Belongs to the cytidylyltransferase family.</text>
</comment>
<evidence type="ECO:0000256" key="11">
    <source>
        <dbReference type="PROSITE-ProRule" id="PRU00221"/>
    </source>
</evidence>
<keyword evidence="2" id="KW-0444">Lipid biosynthesis</keyword>
<keyword evidence="9" id="KW-1208">Phospholipid metabolism</keyword>
<dbReference type="EMBL" id="WJXA01000004">
    <property type="protein sequence ID" value="KAF7145657.1"/>
    <property type="molecule type" value="Genomic_DNA"/>
</dbReference>